<dbReference type="InterPro" id="IPR045206">
    <property type="entry name" value="Maestro_heat-like_prot"/>
</dbReference>
<name>A0AAN9GNP6_9CAEN</name>
<feature type="domain" description="MROH2B-like N-terminal HEAT-repeats" evidence="4">
    <location>
        <begin position="44"/>
        <end position="263"/>
    </location>
</feature>
<evidence type="ECO:0008006" key="8">
    <source>
        <dbReference type="Google" id="ProtNLM"/>
    </source>
</evidence>
<proteinExistence type="predicted"/>
<evidence type="ECO:0000259" key="5">
    <source>
        <dbReference type="Pfam" id="PF23227"/>
    </source>
</evidence>
<protein>
    <recommendedName>
        <fullName evidence="8">Maestro heat-like repeat-containing protein family member 1</fullName>
    </recommendedName>
</protein>
<gene>
    <name evidence="6" type="ORF">V1264_001169</name>
</gene>
<organism evidence="6 7">
    <name type="scientific">Littorina saxatilis</name>
    <dbReference type="NCBI Taxonomy" id="31220"/>
    <lineage>
        <taxon>Eukaryota</taxon>
        <taxon>Metazoa</taxon>
        <taxon>Spiralia</taxon>
        <taxon>Lophotrochozoa</taxon>
        <taxon>Mollusca</taxon>
        <taxon>Gastropoda</taxon>
        <taxon>Caenogastropoda</taxon>
        <taxon>Littorinimorpha</taxon>
        <taxon>Littorinoidea</taxon>
        <taxon>Littorinidae</taxon>
        <taxon>Littorina</taxon>
    </lineage>
</organism>
<reference evidence="6 7" key="1">
    <citation type="submission" date="2024-02" db="EMBL/GenBank/DDBJ databases">
        <title>Chromosome-scale genome assembly of the rough periwinkle Littorina saxatilis.</title>
        <authorList>
            <person name="De Jode A."/>
            <person name="Faria R."/>
            <person name="Formenti G."/>
            <person name="Sims Y."/>
            <person name="Smith T.P."/>
            <person name="Tracey A."/>
            <person name="Wood J.M.D."/>
            <person name="Zagrodzka Z.B."/>
            <person name="Johannesson K."/>
            <person name="Butlin R.K."/>
            <person name="Leder E.H."/>
        </authorList>
    </citation>
    <scope>NUCLEOTIDE SEQUENCE [LARGE SCALE GENOMIC DNA]</scope>
    <source>
        <strain evidence="6">Snail1</strain>
        <tissue evidence="6">Muscle</tissue>
    </source>
</reference>
<dbReference type="InterPro" id="IPR011989">
    <property type="entry name" value="ARM-like"/>
</dbReference>
<dbReference type="EMBL" id="JBAMIC010000001">
    <property type="protein sequence ID" value="KAK7115263.1"/>
    <property type="molecule type" value="Genomic_DNA"/>
</dbReference>
<evidence type="ECO:0000259" key="3">
    <source>
        <dbReference type="Pfam" id="PF23210"/>
    </source>
</evidence>
<dbReference type="SUPFAM" id="SSF48371">
    <property type="entry name" value="ARM repeat"/>
    <property type="match status" value="3"/>
</dbReference>
<evidence type="ECO:0000259" key="2">
    <source>
        <dbReference type="Pfam" id="PF21047"/>
    </source>
</evidence>
<evidence type="ECO:0000259" key="4">
    <source>
        <dbReference type="Pfam" id="PF23221"/>
    </source>
</evidence>
<dbReference type="InterPro" id="IPR016024">
    <property type="entry name" value="ARM-type_fold"/>
</dbReference>
<comment type="caution">
    <text evidence="6">The sequence shown here is derived from an EMBL/GenBank/DDBJ whole genome shotgun (WGS) entry which is preliminary data.</text>
</comment>
<accession>A0AAN9GNP6</accession>
<dbReference type="PANTHER" id="PTHR23120:SF0">
    <property type="entry name" value="MAESTRO HEAT-LIKE REPEAT FAMILY MEMBER 1"/>
    <property type="match status" value="1"/>
</dbReference>
<keyword evidence="1" id="KW-0677">Repeat</keyword>
<dbReference type="Pfam" id="PF23221">
    <property type="entry name" value="HEAT_MROH2B_1st"/>
    <property type="match status" value="1"/>
</dbReference>
<dbReference type="Pfam" id="PF23227">
    <property type="entry name" value="HEAT_MROH2B_C"/>
    <property type="match status" value="1"/>
</dbReference>
<evidence type="ECO:0000313" key="6">
    <source>
        <dbReference type="EMBL" id="KAK7115263.1"/>
    </source>
</evidence>
<dbReference type="GO" id="GO:0005737">
    <property type="term" value="C:cytoplasm"/>
    <property type="evidence" value="ECO:0007669"/>
    <property type="project" value="TreeGrafter"/>
</dbReference>
<feature type="domain" description="Maestro-like HEAT-repeats" evidence="2">
    <location>
        <begin position="996"/>
        <end position="1226"/>
    </location>
</feature>
<dbReference type="Pfam" id="PF23210">
    <property type="entry name" value="HEAT_Maestro_2"/>
    <property type="match status" value="1"/>
</dbReference>
<dbReference type="Gene3D" id="1.25.10.10">
    <property type="entry name" value="Leucine-rich Repeat Variant"/>
    <property type="match status" value="3"/>
</dbReference>
<dbReference type="InterPro" id="IPR056282">
    <property type="entry name" value="MROH2B-like_N_HEAT"/>
</dbReference>
<sequence>MIMPGPEGDSIRATGGQVDDMTMALIDAAHDKDGEAKEVIGTALFELGKKKPMLVLSACHSYLKKHSKLSLDHRIVILNTIERIARETLDTLDARMAVDLIQLASHELTQSKEVEPEWQTAASGILVALGTKYCDDVMGEMLQKFQPGVLPHFFVVQTIGNLAAANVYGMVPHLTAVLGTMLPMLGLAKYDNMRWVFASALSKFSEAIVEYVANLDKAPDSSVSKERFAGEIFSAYDLLFNNWLQSKEAKLRLQIVEAVGHMTHIIEKDKLAEQLPKILQGILGLYKRHPEPYHITQGLCMVLDAVCVEGDTTLEPYLDNLLNILFAQTLQPIDFHNPNSIKNHNEVLRCYAIITRAFSGKLVGILLAKLENNNDKTRMAILTIFKHIINSAGEAMEDKKEVVVSGLKGLCNETNTKVKKVFAQVVIAMAHHGYLELEGGHLMVEFIVRQCSLPDDPPGKRPADPEFVSNQQLRSMCDNILHLVTTTIDIMEPVLWPYLLEMVVPEQYSQATGALCRSLAHLALKKRAENADDYDIDFDEQANVPKPPQLIARLIVLAGWPQNGRNRGQHVLQLMKGLSPNLHENLAELWDTIIPKLTEYLDGTRNFKSENGDDEEKWNQKSWEDLLLKLLTKSLEVVDSEDWTAEVGEAFGAQVGHYLNCSLEKNFLYKCLGIIMRKSTKKDLVTKHLDIIFSSVKHTDQMERDGCAIAMGFTAASHLDTVLSKLESVAKNDMVRKSSGLLGFMKDKSEGDIERVKATLMLCYGYVALYSPPSLIISRMEATILRTISPYFVNVKNYELRKNVVLCMDLLGQSLSTEKLQTYYQFNHRATLLQHLQDTSVKQNLIRTVSLIGEALHPDHLENHYNFSSRGDFITHMQNYMRAEPTLHLNNDTRALCMQSCATLVKLDPKLSDAEMFDLVKVATNCVFALPVDGLGMKKGREEHYEDVKETTELLKETMNAMHALLKQILAKSPTPDCLNDMFKHLHPWMVSEAEHERERAMNTWLHMLQYYTEVMDASKRDRFLIAGPFLGTAIPRCTDPKPEIRQLAMDCVQLILRISLTYEGQSLEEKDAMLDALPMLKERLQKRTDPNILYSIINDLAKVIAKKTTREQLYPLMESLQEGLMDFQSHSSSGACVVLNGLMKQRGSEVFDKVDELLKNLHNKLTQIQFSMTKTGTLRTLRTLASHHLALFLTSLLQYPVPFSSEVVEIWQILAQDAQLTTAILEHFLELLQKSLPYEEKADPRDKTKFTRTATAVPLAVTFALVEIFKVEETREQVQNMFHRLFAACLVRLGSSVGVNPPKPHGEKEEVKAKDKKKGVVKEVKISPIGIAIEAMKGFLERANSLDLMEALDKEEMWDKITDEVEYPEAITSLARCLVSIPEDSQHVGKIVTSLTSVLSSLYENQRVTVAAFFAELINQQCAGDESLVELIMNSLLGRLVDTSHIVRMLCIRGLGNISAVSKEQVQKYSTTILSAMMAGMDDKEDPEDYITIEAMSGLSRIMSEIDESHIRAILINVALKIRPCFEKEKPAVRAQAFMLFGNLSRFGDGPSRTPFLEQIHSNIVSLLLHLNDVDPEVRKSCKYALRLLGPLMGSQAINEKFQKHLLEEANLFYGEFMNDLSKLIIQDFPDKVNFYVMGCVAFFKSSWSEIRSNAAMFVGFLLGNLPKERQTDITKEHVCNALILLLKDPSPMVRAKAAEAMSLLYDY</sequence>
<dbReference type="InterPro" id="IPR048465">
    <property type="entry name" value="Maestro-like_HEAT"/>
</dbReference>
<dbReference type="Proteomes" id="UP001374579">
    <property type="component" value="Unassembled WGS sequence"/>
</dbReference>
<dbReference type="Pfam" id="PF21047">
    <property type="entry name" value="HEAT_Maestro"/>
    <property type="match status" value="1"/>
</dbReference>
<feature type="domain" description="MROH2B-like HEAT-repeats" evidence="3">
    <location>
        <begin position="267"/>
        <end position="836"/>
    </location>
</feature>
<evidence type="ECO:0000313" key="7">
    <source>
        <dbReference type="Proteomes" id="UP001374579"/>
    </source>
</evidence>
<dbReference type="PANTHER" id="PTHR23120">
    <property type="entry name" value="MAESTRO-RELATED HEAT DOMAIN-CONTAINING"/>
    <property type="match status" value="1"/>
</dbReference>
<feature type="domain" description="Maestro/Maestro-like HEAT-repeats" evidence="5">
    <location>
        <begin position="1433"/>
        <end position="1706"/>
    </location>
</feature>
<dbReference type="InterPro" id="IPR055408">
    <property type="entry name" value="HEAT_MROH2B-like"/>
</dbReference>
<dbReference type="InterPro" id="IPR055406">
    <property type="entry name" value="HEAT_Maestro"/>
</dbReference>
<keyword evidence="7" id="KW-1185">Reference proteome</keyword>
<evidence type="ECO:0000256" key="1">
    <source>
        <dbReference type="ARBA" id="ARBA00022737"/>
    </source>
</evidence>